<keyword evidence="8" id="KW-1015">Disulfide bond</keyword>
<evidence type="ECO:0000256" key="10">
    <source>
        <dbReference type="RuleBase" id="RU361238"/>
    </source>
</evidence>
<evidence type="ECO:0000256" key="2">
    <source>
        <dbReference type="ARBA" id="ARBA00022487"/>
    </source>
</evidence>
<reference evidence="12" key="1">
    <citation type="submission" date="2016-03" db="EMBL/GenBank/DDBJ databases">
        <authorList>
            <person name="Guldener U."/>
        </authorList>
    </citation>
    <scope>NUCLEOTIDE SEQUENCE [LARGE SCALE GENOMIC DNA]</scope>
    <source>
        <strain evidence="12">04CH-RAC-A.6.1</strain>
    </source>
</reference>
<evidence type="ECO:0000313" key="12">
    <source>
        <dbReference type="Proteomes" id="UP000178912"/>
    </source>
</evidence>
<evidence type="ECO:0000256" key="4">
    <source>
        <dbReference type="ARBA" id="ARBA00022723"/>
    </source>
</evidence>
<comment type="catalytic activity">
    <reaction evidence="9">
        <text>feruloyl-polysaccharide + H2O = ferulate + polysaccharide.</text>
        <dbReference type="EC" id="3.1.1.73"/>
    </reaction>
</comment>
<evidence type="ECO:0000256" key="7">
    <source>
        <dbReference type="ARBA" id="ARBA00022837"/>
    </source>
</evidence>
<dbReference type="InterPro" id="IPR011118">
    <property type="entry name" value="Tannase/feruloyl_esterase"/>
</dbReference>
<gene>
    <name evidence="11" type="ORF">RAG0_06976</name>
</gene>
<evidence type="ECO:0000256" key="6">
    <source>
        <dbReference type="ARBA" id="ARBA00022801"/>
    </source>
</evidence>
<protein>
    <recommendedName>
        <fullName evidence="10">Carboxylic ester hydrolase</fullName>
        <ecNumber evidence="10">3.1.1.-</ecNumber>
    </recommendedName>
</protein>
<organism evidence="11 12">
    <name type="scientific">Rhynchosporium agropyri</name>
    <dbReference type="NCBI Taxonomy" id="914238"/>
    <lineage>
        <taxon>Eukaryota</taxon>
        <taxon>Fungi</taxon>
        <taxon>Dikarya</taxon>
        <taxon>Ascomycota</taxon>
        <taxon>Pezizomycotina</taxon>
        <taxon>Leotiomycetes</taxon>
        <taxon>Helotiales</taxon>
        <taxon>Ploettnerulaceae</taxon>
        <taxon>Rhynchosporium</taxon>
    </lineage>
</organism>
<evidence type="ECO:0000313" key="11">
    <source>
        <dbReference type="EMBL" id="CZS98134.1"/>
    </source>
</evidence>
<dbReference type="GO" id="GO:0030600">
    <property type="term" value="F:feruloyl esterase activity"/>
    <property type="evidence" value="ECO:0007669"/>
    <property type="project" value="UniProtKB-EC"/>
</dbReference>
<keyword evidence="6 10" id="KW-0378">Hydrolase</keyword>
<dbReference type="PANTHER" id="PTHR33938:SF15">
    <property type="entry name" value="FERULOYL ESTERASE B-RELATED"/>
    <property type="match status" value="1"/>
</dbReference>
<keyword evidence="7" id="KW-0106">Calcium</keyword>
<sequence>MKNPSITLLFGTLVTSSLINASEIGILTDPSSTCSSLSNLSLPNVTINFATYLTAGTNISLSQDYDLASCGYTSQIISVDLCRVAMEVKTSERSSITLEAWLPGQEWTGRFLSTGNGGVSGCIQYADLAYTSALGFATVGANNGHNGTRGLAFANNTEVVHDFADRSMHTGVVIGKKVTEAFYGCTHKKSYYIGCSTGGRQGFKAVQTYPEDFDGVVAGSPALKFPDLSSWSALFYSLFGKDATDPRFVSVPEWDAVVYPEVMRQCDGIDGVVDRVIEDPELCRFRPEALLCVPGTSEGCLRKEQVESVRAVYTDYYGVDGKLIYPRMQPGSELVASRAYYTAGEFPYSSDWYRYVVLNDSTWDPATYTIQAAKFASDQNPFDIATWHGDISAFQNAGGKLLHYHGLMDAIITSDNSPLYYNLVSRTMGLNSSQLDDFYRFFRVSGMGHCGGGDGAFMIGNQLESNYSTHPQNNVLMRMVDWVENGNAPETITGIKYLNNDKAQGLELERNHCKYPTRNTCVDPANYRKPEAWKCV</sequence>
<keyword evidence="2" id="KW-0719">Serine esterase</keyword>
<feature type="chain" id="PRO_5009362686" description="Carboxylic ester hydrolase" evidence="10">
    <location>
        <begin position="22"/>
        <end position="536"/>
    </location>
</feature>
<dbReference type="GO" id="GO:0045493">
    <property type="term" value="P:xylan catabolic process"/>
    <property type="evidence" value="ECO:0007669"/>
    <property type="project" value="UniProtKB-KW"/>
</dbReference>
<proteinExistence type="inferred from homology"/>
<keyword evidence="12" id="KW-1185">Reference proteome</keyword>
<dbReference type="Proteomes" id="UP000178912">
    <property type="component" value="Unassembled WGS sequence"/>
</dbReference>
<evidence type="ECO:0000256" key="3">
    <source>
        <dbReference type="ARBA" id="ARBA00022651"/>
    </source>
</evidence>
<dbReference type="EMBL" id="FJUX01000035">
    <property type="protein sequence ID" value="CZS98134.1"/>
    <property type="molecule type" value="Genomic_DNA"/>
</dbReference>
<keyword evidence="3" id="KW-0119">Carbohydrate metabolism</keyword>
<name>A0A1E1KMN4_9HELO</name>
<dbReference type="SUPFAM" id="SSF53474">
    <property type="entry name" value="alpha/beta-Hydrolases"/>
    <property type="match status" value="1"/>
</dbReference>
<evidence type="ECO:0000256" key="5">
    <source>
        <dbReference type="ARBA" id="ARBA00022729"/>
    </source>
</evidence>
<dbReference type="PANTHER" id="PTHR33938">
    <property type="entry name" value="FERULOYL ESTERASE B-RELATED"/>
    <property type="match status" value="1"/>
</dbReference>
<feature type="signal peptide" evidence="10">
    <location>
        <begin position="1"/>
        <end position="21"/>
    </location>
</feature>
<dbReference type="GO" id="GO:0046872">
    <property type="term" value="F:metal ion binding"/>
    <property type="evidence" value="ECO:0007669"/>
    <property type="project" value="UniProtKB-KW"/>
</dbReference>
<keyword evidence="3" id="KW-0624">Polysaccharide degradation</keyword>
<evidence type="ECO:0000256" key="1">
    <source>
        <dbReference type="ARBA" id="ARBA00006249"/>
    </source>
</evidence>
<dbReference type="Pfam" id="PF07519">
    <property type="entry name" value="Tannase"/>
    <property type="match status" value="1"/>
</dbReference>
<evidence type="ECO:0000256" key="9">
    <source>
        <dbReference type="ARBA" id="ARBA00034075"/>
    </source>
</evidence>
<dbReference type="InterPro" id="IPR029058">
    <property type="entry name" value="AB_hydrolase_fold"/>
</dbReference>
<keyword evidence="5 10" id="KW-0732">Signal</keyword>
<keyword evidence="4" id="KW-0479">Metal-binding</keyword>
<comment type="similarity">
    <text evidence="1 10">Belongs to the tannase family.</text>
</comment>
<evidence type="ECO:0000256" key="8">
    <source>
        <dbReference type="ARBA" id="ARBA00023157"/>
    </source>
</evidence>
<dbReference type="EC" id="3.1.1.-" evidence="10"/>
<keyword evidence="3" id="KW-0858">Xylan degradation</keyword>
<dbReference type="OrthoDB" id="3039123at2759"/>
<dbReference type="Gene3D" id="3.40.50.1820">
    <property type="entry name" value="alpha/beta hydrolase"/>
    <property type="match status" value="1"/>
</dbReference>
<accession>A0A1E1KMN4</accession>
<dbReference type="AlphaFoldDB" id="A0A1E1KMN4"/>